<dbReference type="Pfam" id="PF13699">
    <property type="entry name" value="eCIS_core"/>
    <property type="match status" value="1"/>
</dbReference>
<reference evidence="4 5" key="1">
    <citation type="submission" date="2024-02" db="EMBL/GenBank/DDBJ databases">
        <title>Genome sequence of Aquincola sp. MAHUQ-54.</title>
        <authorList>
            <person name="Huq M.A."/>
        </authorList>
    </citation>
    <scope>NUCLEOTIDE SEQUENCE [LARGE SCALE GENOMIC DNA]</scope>
    <source>
        <strain evidence="4 5">MAHUQ-54</strain>
    </source>
</reference>
<feature type="region of interest" description="Disordered" evidence="2">
    <location>
        <begin position="470"/>
        <end position="489"/>
    </location>
</feature>
<evidence type="ECO:0000259" key="3">
    <source>
        <dbReference type="Pfam" id="PF13699"/>
    </source>
</evidence>
<accession>A0AAW9QFK1</accession>
<sequence>MGAAKCTAAAAGPCAATASPEAAARPGHRGAGRPNQAALQALGIQAKLRFGQAGDAAEREADALAERFAGGGETPCCSACAASATPGLVQRQALPGAAAQPAVERLPLGDGTPLPAALRTPLERHLDADLSAVRIHTDQRAALASERIGARAFTHGSDIAFGAGEYRPSSREGRRLIAHEVVHTVQQGRGAGAPRQRGGGPRAQAEGGFDAEQMRLLEAWQKDQANRASLTAFDQLNAQKPRTAFGDPNFGFPSKAAQADFEAGFGKGQGERYDDVCPSCHKRPWEIREERQQRAAEEARRKLLARWPGLHKAQHETALDEQAQSLREDIAGTQLAATKARLALFDNALKAPPMLGDELLGLPTGALTPELRLHWLQAAQATVLVDNYIDAPAGSIAPEAMAPAQKAYASYFGTVSKLLGEMDRAEDKRRLRRDARRAMPKMSCPGGCHAPAPTPATDFLEGFGAPLPGALPRSEPALPDDVRTTSTGTATKVGPRVLRINQALASSQAATDVAAWKKVRTEYRWSVGEMDRILRTRGNWGWEGKDLVDQFDFAQGLLERQQAFQDKHPEALKIQAVFYPEFEFEDVTDDKGRRTTGARGIPWHFYLVRTPVEPGSKTVPVGYTWELHDITAPLRPGGRTVKQAYTVNMYEGLARERFDPRSIDRMDPPPTLFEELNHRDFFPKGMLYWRYPLTGTPGQLKTTAPRPFGDWLKLIGMALVVIGGVLMPMFGAPAALALATAMGGTALSILGGYHRLQEMDAHGVLTQADVDRFYWDVALDLVNMLTMGLGRIATVARAAGSATRAARIAESAYFYVRRGQIAMDVINVGVVGHDFVAQFRAIQNSKMSPEEKSRAMRELVMMGLLTGAMTFATLRAGAHDWNKRPQLTLDADPLNPRQLTAGVDEAAEAVADAAGHNAARGSGKAKEVGQLVHHNPVNRETHTYRLWDDGRITRCSGPPCLLHSQNTVDQVQELSEHMLTASQHRPALQDLAGRAATVREEAAAAVKAPAAQRQAQADAVLAKVKALDEELAALKKQINTENLAYEKTGRDEARARFGEGAMNYEPDQYRWVFNRKTGELQFQRRSIAVPWKEWKDGQFVVTRGLFPAADPVAAQAVRESSITKDFPITATIDRVADLRRLRPASPLKNYRPKDWVLVKIDDNNLHEFFTEAIPHGTIFEFPGGQRTWRTPEGTIRSDAPLGAPIGRRGWEAGKPPQLRVDAEGISNEGVPVRETTGVDHQRAHTRGQGTGFELYNHIPLAPTYVNQQLQARGIELYFSQLTKARPDLDLRLVTEHQTFSGTTRQHWIDYQLAIVDATGRRNLFKVRIWTDYHNPAKPARTQVLEMPRSAADADLVMNTVDMKTALAEMEAAIRNARARRR</sequence>
<gene>
    <name evidence="4" type="ORF">V4F39_09695</name>
</gene>
<feature type="region of interest" description="Disordered" evidence="2">
    <location>
        <begin position="1"/>
        <end position="34"/>
    </location>
</feature>
<proteinExistence type="predicted"/>
<keyword evidence="5" id="KW-1185">Reference proteome</keyword>
<comment type="caution">
    <text evidence="4">The sequence shown here is derived from an EMBL/GenBank/DDBJ whole genome shotgun (WGS) entry which is preliminary data.</text>
</comment>
<feature type="compositionally biased region" description="Low complexity" evidence="2">
    <location>
        <begin position="1"/>
        <end position="25"/>
    </location>
</feature>
<organism evidence="4 5">
    <name type="scientific">Aquincola agrisoli</name>
    <dbReference type="NCBI Taxonomy" id="3119538"/>
    <lineage>
        <taxon>Bacteria</taxon>
        <taxon>Pseudomonadati</taxon>
        <taxon>Pseudomonadota</taxon>
        <taxon>Betaproteobacteria</taxon>
        <taxon>Burkholderiales</taxon>
        <taxon>Sphaerotilaceae</taxon>
        <taxon>Aquincola</taxon>
    </lineage>
</organism>
<name>A0AAW9QFK1_9BURK</name>
<feature type="region of interest" description="Disordered" evidence="2">
    <location>
        <begin position="1190"/>
        <end position="1215"/>
    </location>
</feature>
<evidence type="ECO:0000256" key="2">
    <source>
        <dbReference type="SAM" id="MobiDB-lite"/>
    </source>
</evidence>
<evidence type="ECO:0000313" key="4">
    <source>
        <dbReference type="EMBL" id="MEF7614179.1"/>
    </source>
</evidence>
<evidence type="ECO:0000313" key="5">
    <source>
        <dbReference type="Proteomes" id="UP001336250"/>
    </source>
</evidence>
<feature type="domain" description="eCIS core" evidence="3">
    <location>
        <begin position="113"/>
        <end position="190"/>
    </location>
</feature>
<protein>
    <submittedName>
        <fullName evidence="4">DUF4157 domain-containing protein</fullName>
    </submittedName>
</protein>
<dbReference type="InterPro" id="IPR025295">
    <property type="entry name" value="eCIS_core_dom"/>
</dbReference>
<dbReference type="RefSeq" id="WP_332289140.1">
    <property type="nucleotide sequence ID" value="NZ_JAZIBG010000021.1"/>
</dbReference>
<dbReference type="EMBL" id="JAZIBG010000021">
    <property type="protein sequence ID" value="MEF7614179.1"/>
    <property type="molecule type" value="Genomic_DNA"/>
</dbReference>
<feature type="coiled-coil region" evidence="1">
    <location>
        <begin position="1017"/>
        <end position="1044"/>
    </location>
</feature>
<keyword evidence="1" id="KW-0175">Coiled coil</keyword>
<dbReference type="Proteomes" id="UP001336250">
    <property type="component" value="Unassembled WGS sequence"/>
</dbReference>
<evidence type="ECO:0000256" key="1">
    <source>
        <dbReference type="SAM" id="Coils"/>
    </source>
</evidence>